<evidence type="ECO:0000256" key="1">
    <source>
        <dbReference type="ARBA" id="ARBA00008324"/>
    </source>
</evidence>
<evidence type="ECO:0000256" key="2">
    <source>
        <dbReference type="ARBA" id="ARBA00022801"/>
    </source>
</evidence>
<protein>
    <submittedName>
        <fullName evidence="4">Hotdog fold thioesterase</fullName>
    </submittedName>
</protein>
<dbReference type="Proteomes" id="UP001596990">
    <property type="component" value="Unassembled WGS sequence"/>
</dbReference>
<dbReference type="Pfam" id="PF03061">
    <property type="entry name" value="4HBT"/>
    <property type="match status" value="1"/>
</dbReference>
<evidence type="ECO:0000313" key="4">
    <source>
        <dbReference type="EMBL" id="MFD1020544.1"/>
    </source>
</evidence>
<dbReference type="RefSeq" id="WP_386062345.1">
    <property type="nucleotide sequence ID" value="NZ_JBHTKL010000005.1"/>
</dbReference>
<sequence>MELSFSNTMMEALGMEVVTLEKDKVVMTMPVNASTHQPLGYLHGGANVALAESAASIGAVANIDLQTHRAFGLEINANHIKSKRDGLVTATALPVHIGRNTMVWTIEITDEENVLLCTSRCTIGVVPVNNS</sequence>
<dbReference type="EMBL" id="JBHTKL010000005">
    <property type="protein sequence ID" value="MFD1020544.1"/>
    <property type="molecule type" value="Genomic_DNA"/>
</dbReference>
<dbReference type="InterPro" id="IPR006683">
    <property type="entry name" value="Thioestr_dom"/>
</dbReference>
<dbReference type="InterPro" id="IPR029069">
    <property type="entry name" value="HotDog_dom_sf"/>
</dbReference>
<accession>A0ABW3L7F2</accession>
<comment type="similarity">
    <text evidence="1">Belongs to the thioesterase PaaI family.</text>
</comment>
<dbReference type="CDD" id="cd03443">
    <property type="entry name" value="PaaI_thioesterase"/>
    <property type="match status" value="1"/>
</dbReference>
<proteinExistence type="inferred from homology"/>
<dbReference type="Gene3D" id="3.10.129.10">
    <property type="entry name" value="Hotdog Thioesterase"/>
    <property type="match status" value="1"/>
</dbReference>
<organism evidence="4 5">
    <name type="scientific">Thalassobacillus hwangdonensis</name>
    <dbReference type="NCBI Taxonomy" id="546108"/>
    <lineage>
        <taxon>Bacteria</taxon>
        <taxon>Bacillati</taxon>
        <taxon>Bacillota</taxon>
        <taxon>Bacilli</taxon>
        <taxon>Bacillales</taxon>
        <taxon>Bacillaceae</taxon>
        <taxon>Thalassobacillus</taxon>
    </lineage>
</organism>
<gene>
    <name evidence="4" type="ORF">ACFQ2J_15250</name>
</gene>
<feature type="domain" description="Thioesterase" evidence="3">
    <location>
        <begin position="40"/>
        <end position="117"/>
    </location>
</feature>
<comment type="caution">
    <text evidence="4">The sequence shown here is derived from an EMBL/GenBank/DDBJ whole genome shotgun (WGS) entry which is preliminary data.</text>
</comment>
<dbReference type="NCBIfam" id="TIGR00369">
    <property type="entry name" value="unchar_dom_1"/>
    <property type="match status" value="1"/>
</dbReference>
<dbReference type="PANTHER" id="PTHR43240:SF5">
    <property type="entry name" value="1,4-DIHYDROXY-2-NAPHTHOYL-COA THIOESTERASE 1"/>
    <property type="match status" value="1"/>
</dbReference>
<dbReference type="PANTHER" id="PTHR43240">
    <property type="entry name" value="1,4-DIHYDROXY-2-NAPHTHOYL-COA THIOESTERASE 1"/>
    <property type="match status" value="1"/>
</dbReference>
<reference evidence="5" key="1">
    <citation type="journal article" date="2019" name="Int. J. Syst. Evol. Microbiol.">
        <title>The Global Catalogue of Microorganisms (GCM) 10K type strain sequencing project: providing services to taxonomists for standard genome sequencing and annotation.</title>
        <authorList>
            <consortium name="The Broad Institute Genomics Platform"/>
            <consortium name="The Broad Institute Genome Sequencing Center for Infectious Disease"/>
            <person name="Wu L."/>
            <person name="Ma J."/>
        </authorList>
    </citation>
    <scope>NUCLEOTIDE SEQUENCE [LARGE SCALE GENOMIC DNA]</scope>
    <source>
        <strain evidence="5">CCUG 56607</strain>
    </source>
</reference>
<name>A0ABW3L7F2_9BACI</name>
<dbReference type="SUPFAM" id="SSF54637">
    <property type="entry name" value="Thioesterase/thiol ester dehydrase-isomerase"/>
    <property type="match status" value="1"/>
</dbReference>
<evidence type="ECO:0000259" key="3">
    <source>
        <dbReference type="Pfam" id="PF03061"/>
    </source>
</evidence>
<dbReference type="InterPro" id="IPR003736">
    <property type="entry name" value="PAAI_dom"/>
</dbReference>
<keyword evidence="5" id="KW-1185">Reference proteome</keyword>
<keyword evidence="2" id="KW-0378">Hydrolase</keyword>
<evidence type="ECO:0000313" key="5">
    <source>
        <dbReference type="Proteomes" id="UP001596990"/>
    </source>
</evidence>